<dbReference type="Gene3D" id="3.40.50.720">
    <property type="entry name" value="NAD(P)-binding Rossmann-like Domain"/>
    <property type="match status" value="1"/>
</dbReference>
<gene>
    <name evidence="3" type="ORF">PUR29_14645</name>
</gene>
<evidence type="ECO:0000259" key="2">
    <source>
        <dbReference type="Pfam" id="PF03807"/>
    </source>
</evidence>
<dbReference type="InterPro" id="IPR036291">
    <property type="entry name" value="NAD(P)-bd_dom_sf"/>
</dbReference>
<protein>
    <submittedName>
        <fullName evidence="3">NAD(P)-binding domain-containing protein</fullName>
    </submittedName>
</protein>
<dbReference type="InterPro" id="IPR028939">
    <property type="entry name" value="P5C_Rdtase_cat_N"/>
</dbReference>
<dbReference type="RefSeq" id="WP_026227544.1">
    <property type="nucleotide sequence ID" value="NZ_JAQYXP010000002.1"/>
</dbReference>
<accession>A0ABU9ZUG9</accession>
<dbReference type="PANTHER" id="PTHR14239">
    <property type="entry name" value="DUDULIN-RELATED"/>
    <property type="match status" value="1"/>
</dbReference>
<evidence type="ECO:0000313" key="4">
    <source>
        <dbReference type="Proteomes" id="UP001407347"/>
    </source>
</evidence>
<feature type="domain" description="Pyrroline-5-carboxylate reductase catalytic N-terminal" evidence="2">
    <location>
        <begin position="3"/>
        <end position="92"/>
    </location>
</feature>
<dbReference type="Proteomes" id="UP001407347">
    <property type="component" value="Unassembled WGS sequence"/>
</dbReference>
<reference evidence="3 4" key="1">
    <citation type="journal article" date="2023" name="PLoS ONE">
        <title>Complete genome assembly of Hawai'i environmental nontuberculous mycobacteria reveals unexpected co-isolation with methylobacteria.</title>
        <authorList>
            <person name="Hendrix J."/>
            <person name="Epperson L.E."/>
            <person name="Tong E.I."/>
            <person name="Chan Y.L."/>
            <person name="Hasan N.A."/>
            <person name="Dawrs S.N."/>
            <person name="Norton G.J."/>
            <person name="Virdi R."/>
            <person name="Crooks J.L."/>
            <person name="Chan E.D."/>
            <person name="Honda J.R."/>
            <person name="Strong M."/>
        </authorList>
    </citation>
    <scope>NUCLEOTIDE SEQUENCE [LARGE SCALE GENOMIC DNA]</scope>
    <source>
        <strain evidence="3 4">NJH_HI04-1</strain>
    </source>
</reference>
<organism evidence="3 4">
    <name type="scientific">Methylobacterium ajmalii</name>
    <dbReference type="NCBI Taxonomy" id="2738439"/>
    <lineage>
        <taxon>Bacteria</taxon>
        <taxon>Pseudomonadati</taxon>
        <taxon>Pseudomonadota</taxon>
        <taxon>Alphaproteobacteria</taxon>
        <taxon>Hyphomicrobiales</taxon>
        <taxon>Methylobacteriaceae</taxon>
        <taxon>Methylobacterium</taxon>
    </lineage>
</organism>
<dbReference type="InterPro" id="IPR051267">
    <property type="entry name" value="STEAP_metalloreductase"/>
</dbReference>
<dbReference type="Pfam" id="PF03807">
    <property type="entry name" value="F420_oxidored"/>
    <property type="match status" value="1"/>
</dbReference>
<evidence type="ECO:0000256" key="1">
    <source>
        <dbReference type="ARBA" id="ARBA00023002"/>
    </source>
</evidence>
<comment type="caution">
    <text evidence="3">The sequence shown here is derived from an EMBL/GenBank/DDBJ whole genome shotgun (WGS) entry which is preliminary data.</text>
</comment>
<keyword evidence="4" id="KW-1185">Reference proteome</keyword>
<dbReference type="SUPFAM" id="SSF51735">
    <property type="entry name" value="NAD(P)-binding Rossmann-fold domains"/>
    <property type="match status" value="1"/>
</dbReference>
<proteinExistence type="predicted"/>
<dbReference type="EMBL" id="JAQYXP010000002">
    <property type="protein sequence ID" value="MEN3234836.1"/>
    <property type="molecule type" value="Genomic_DNA"/>
</dbReference>
<sequence length="217" mass="22950">MTTIGIIGAGEVGSQIARAAIANGYRVVIANSRGPETLAGLVAELGPPARAATAAGAAEAGEFVVIAVPLKLVNDMPVAQLANKIVLDTNNYMPWRDGRYALVDTGAKTEHELRQDQLPTSKVAKAFTHIQAPRLLLSARPAGTPGRHALSVSSDYPEAVALVTRLYDQFGFDTADNSPLSESWRSAPGQPAWHAHDHQTRPALIANLAKATPLPPR</sequence>
<name>A0ABU9ZUG9_9HYPH</name>
<dbReference type="PANTHER" id="PTHR14239:SF10">
    <property type="entry name" value="REDUCTASE"/>
    <property type="match status" value="1"/>
</dbReference>
<evidence type="ECO:0000313" key="3">
    <source>
        <dbReference type="EMBL" id="MEN3234836.1"/>
    </source>
</evidence>
<keyword evidence="1" id="KW-0560">Oxidoreductase</keyword>